<gene>
    <name evidence="2" type="ORF">PCOR1329_LOCUS74072</name>
</gene>
<evidence type="ECO:0000313" key="3">
    <source>
        <dbReference type="Proteomes" id="UP001189429"/>
    </source>
</evidence>
<dbReference type="Proteomes" id="UP001189429">
    <property type="component" value="Unassembled WGS sequence"/>
</dbReference>
<evidence type="ECO:0000256" key="1">
    <source>
        <dbReference type="SAM" id="MobiDB-lite"/>
    </source>
</evidence>
<dbReference type="EMBL" id="CAUYUJ010020016">
    <property type="protein sequence ID" value="CAK0895287.1"/>
    <property type="molecule type" value="Genomic_DNA"/>
</dbReference>
<feature type="compositionally biased region" description="Pro residues" evidence="1">
    <location>
        <begin position="40"/>
        <end position="63"/>
    </location>
</feature>
<feature type="compositionally biased region" description="Low complexity" evidence="1">
    <location>
        <begin position="134"/>
        <end position="166"/>
    </location>
</feature>
<feature type="non-terminal residue" evidence="2">
    <location>
        <position position="176"/>
    </location>
</feature>
<protein>
    <submittedName>
        <fullName evidence="2">Uncharacterized protein</fullName>
    </submittedName>
</protein>
<feature type="region of interest" description="Disordered" evidence="1">
    <location>
        <begin position="92"/>
        <end position="176"/>
    </location>
</feature>
<sequence length="176" mass="17370">MVSRRPTSGNSLCTAGSRRGPEGAPRAQRRVGLAARPRGPRPPSGPGRPPGAPSGPRAMPPRPASAREPTRRVCERPVADLEALEAALAECALSSSSTPDLPRGGPPSDLPCGGPPPGVPPLEGSLDLPRGGRPAPELPQSAAAEEAAAAGGSGPPAEAAHLAGSTPSPPRSGGGQ</sequence>
<evidence type="ECO:0000313" key="2">
    <source>
        <dbReference type="EMBL" id="CAK0895287.1"/>
    </source>
</evidence>
<organism evidence="2 3">
    <name type="scientific">Prorocentrum cordatum</name>
    <dbReference type="NCBI Taxonomy" id="2364126"/>
    <lineage>
        <taxon>Eukaryota</taxon>
        <taxon>Sar</taxon>
        <taxon>Alveolata</taxon>
        <taxon>Dinophyceae</taxon>
        <taxon>Prorocentrales</taxon>
        <taxon>Prorocentraceae</taxon>
        <taxon>Prorocentrum</taxon>
    </lineage>
</organism>
<feature type="compositionally biased region" description="Polar residues" evidence="1">
    <location>
        <begin position="1"/>
        <end position="14"/>
    </location>
</feature>
<keyword evidence="3" id="KW-1185">Reference proteome</keyword>
<name>A0ABN9XBK2_9DINO</name>
<reference evidence="2" key="1">
    <citation type="submission" date="2023-10" db="EMBL/GenBank/DDBJ databases">
        <authorList>
            <person name="Chen Y."/>
            <person name="Shah S."/>
            <person name="Dougan E. K."/>
            <person name="Thang M."/>
            <person name="Chan C."/>
        </authorList>
    </citation>
    <scope>NUCLEOTIDE SEQUENCE [LARGE SCALE GENOMIC DNA]</scope>
</reference>
<feature type="compositionally biased region" description="Pro residues" evidence="1">
    <location>
        <begin position="104"/>
        <end position="120"/>
    </location>
</feature>
<proteinExistence type="predicted"/>
<feature type="compositionally biased region" description="Basic and acidic residues" evidence="1">
    <location>
        <begin position="68"/>
        <end position="77"/>
    </location>
</feature>
<feature type="region of interest" description="Disordered" evidence="1">
    <location>
        <begin position="1"/>
        <end position="77"/>
    </location>
</feature>
<comment type="caution">
    <text evidence="2">The sequence shown here is derived from an EMBL/GenBank/DDBJ whole genome shotgun (WGS) entry which is preliminary data.</text>
</comment>
<accession>A0ABN9XBK2</accession>